<accession>A0A914UV46</accession>
<proteinExistence type="predicted"/>
<sequence length="88" mass="9646">MRCTVGDLMPTGRRAQESTAIGRTVCLRATCVHRAPPAAQLCRRPRRQSARIDRADCAVVRETRRVGCQLLPSPSNSTAQQSTTSPRV</sequence>
<dbReference type="WBParaSite" id="PSAMB.scaffold1281size33428.g12224.t1">
    <property type="protein sequence ID" value="PSAMB.scaffold1281size33428.g12224.t1"/>
    <property type="gene ID" value="PSAMB.scaffold1281size33428.g12224"/>
</dbReference>
<protein>
    <submittedName>
        <fullName evidence="3">Uncharacterized protein</fullName>
    </submittedName>
</protein>
<name>A0A914UV46_9BILA</name>
<feature type="compositionally biased region" description="Polar residues" evidence="1">
    <location>
        <begin position="72"/>
        <end position="88"/>
    </location>
</feature>
<reference evidence="3" key="1">
    <citation type="submission" date="2022-11" db="UniProtKB">
        <authorList>
            <consortium name="WormBaseParasite"/>
        </authorList>
    </citation>
    <scope>IDENTIFICATION</scope>
</reference>
<evidence type="ECO:0000313" key="3">
    <source>
        <dbReference type="WBParaSite" id="PSAMB.scaffold1281size33428.g12224.t1"/>
    </source>
</evidence>
<dbReference type="AlphaFoldDB" id="A0A914UV46"/>
<evidence type="ECO:0000256" key="1">
    <source>
        <dbReference type="SAM" id="MobiDB-lite"/>
    </source>
</evidence>
<feature type="region of interest" description="Disordered" evidence="1">
    <location>
        <begin position="69"/>
        <end position="88"/>
    </location>
</feature>
<evidence type="ECO:0000313" key="2">
    <source>
        <dbReference type="Proteomes" id="UP000887566"/>
    </source>
</evidence>
<dbReference type="Proteomes" id="UP000887566">
    <property type="component" value="Unplaced"/>
</dbReference>
<keyword evidence="2" id="KW-1185">Reference proteome</keyword>
<organism evidence="2 3">
    <name type="scientific">Plectus sambesii</name>
    <dbReference type="NCBI Taxonomy" id="2011161"/>
    <lineage>
        <taxon>Eukaryota</taxon>
        <taxon>Metazoa</taxon>
        <taxon>Ecdysozoa</taxon>
        <taxon>Nematoda</taxon>
        <taxon>Chromadorea</taxon>
        <taxon>Plectida</taxon>
        <taxon>Plectina</taxon>
        <taxon>Plectoidea</taxon>
        <taxon>Plectidae</taxon>
        <taxon>Plectus</taxon>
    </lineage>
</organism>